<dbReference type="KEGG" id="vg:10328681"/>
<gene>
    <name evidence="1" type="ORF">SSSM7_112</name>
</gene>
<protein>
    <submittedName>
        <fullName evidence="1">Uncharacterized protein</fullName>
    </submittedName>
</protein>
<evidence type="ECO:0000313" key="1">
    <source>
        <dbReference type="EMBL" id="ADO98178.1"/>
    </source>
</evidence>
<proteinExistence type="predicted"/>
<dbReference type="EMBL" id="GU071098">
    <property type="protein sequence ID" value="ADO98178.1"/>
    <property type="molecule type" value="Genomic_DNA"/>
</dbReference>
<accession>E3SL30</accession>
<keyword evidence="2" id="KW-1185">Reference proteome</keyword>
<organism evidence="1 2">
    <name type="scientific">Synechococcus phage S-SSM7</name>
    <dbReference type="NCBI Taxonomy" id="445686"/>
    <lineage>
        <taxon>Viruses</taxon>
        <taxon>Duplodnaviria</taxon>
        <taxon>Heunggongvirae</taxon>
        <taxon>Uroviricota</taxon>
        <taxon>Caudoviricetes</taxon>
        <taxon>Pantevenvirales</taxon>
        <taxon>Kyanoviridae</taxon>
        <taxon>Lipsvirus</taxon>
        <taxon>Lipsvirus ssm7</taxon>
    </lineage>
</organism>
<dbReference type="OrthoDB" id="25686at10239"/>
<name>E3SL30_9CAUD</name>
<dbReference type="Proteomes" id="UP000006527">
    <property type="component" value="Segment"/>
</dbReference>
<dbReference type="GeneID" id="10328681"/>
<dbReference type="RefSeq" id="YP_004324165.1">
    <property type="nucleotide sequence ID" value="NC_015287.1"/>
</dbReference>
<evidence type="ECO:0000313" key="2">
    <source>
        <dbReference type="Proteomes" id="UP000006527"/>
    </source>
</evidence>
<reference evidence="1 2" key="1">
    <citation type="journal article" date="2010" name="Environ. Microbiol.">
        <title>Genomic analysis of oceanic cyanobacterial myoviruses compared with T4-like myoviruses from diverse hosts and environments.</title>
        <authorList>
            <person name="Sullivan M.B."/>
            <person name="Huang K.H."/>
            <person name="Ignacio-Espinoza J.C."/>
            <person name="Berlin A.M."/>
            <person name="Kelly L."/>
            <person name="Weigele P.R."/>
            <person name="DeFrancesco A.S."/>
            <person name="Kern S.E."/>
            <person name="Thompson L.R."/>
            <person name="Young S."/>
            <person name="Yandava C."/>
            <person name="Fu R."/>
            <person name="Krastins B."/>
            <person name="Chase M."/>
            <person name="Sarracino D."/>
            <person name="Osburne M.S."/>
            <person name="Henn M.R."/>
            <person name="Chisholm S.W."/>
        </authorList>
    </citation>
    <scope>NUCLEOTIDE SEQUENCE [LARGE SCALE GENOMIC DNA]</scope>
    <source>
        <strain evidence="1">8109-3</strain>
    </source>
</reference>
<sequence length="134" mass="15087">MALTLSNSISGQFDPSESSGFFVYALRRDAEGMLMFSKVSAASTELGEFYRNDGTAIPEFGDGLDYGTYDVGVGKTSVIRNDIATVKKFVDDPNDKYQQIRFDRRNLYYYIDDDGFFVIRFNGPDYAYNSIGPK</sequence>